<dbReference type="AlphaFoldDB" id="A0AAD4GW97"/>
<dbReference type="PRINTS" id="PR00381">
    <property type="entry name" value="KINESINLIGHT"/>
</dbReference>
<name>A0AAD4GW97_ASPNN</name>
<reference evidence="2" key="1">
    <citation type="journal article" date="2019" name="Beilstein J. Org. Chem.">
        <title>Nanangenines: drimane sesquiterpenoids as the dominant metabolite cohort of a novel Australian fungus, Aspergillus nanangensis.</title>
        <authorList>
            <person name="Lacey H.J."/>
            <person name="Gilchrist C.L.M."/>
            <person name="Crombie A."/>
            <person name="Kalaitzis J.A."/>
            <person name="Vuong D."/>
            <person name="Rutledge P.J."/>
            <person name="Turner P."/>
            <person name="Pitt J.I."/>
            <person name="Lacey E."/>
            <person name="Chooi Y.H."/>
            <person name="Piggott A.M."/>
        </authorList>
    </citation>
    <scope>NUCLEOTIDE SEQUENCE</scope>
    <source>
        <strain evidence="2">MST-FP2251</strain>
    </source>
</reference>
<dbReference type="PANTHER" id="PTHR46082:SF11">
    <property type="entry name" value="AAA+ ATPASE DOMAIN-CONTAINING PROTEIN-RELATED"/>
    <property type="match status" value="1"/>
</dbReference>
<keyword evidence="3" id="KW-1185">Reference proteome</keyword>
<proteinExistence type="predicted"/>
<dbReference type="Gene3D" id="1.25.40.10">
    <property type="entry name" value="Tetratricopeptide repeat domain"/>
    <property type="match status" value="2"/>
</dbReference>
<reference evidence="2" key="2">
    <citation type="submission" date="2020-02" db="EMBL/GenBank/DDBJ databases">
        <authorList>
            <person name="Gilchrist C.L.M."/>
            <person name="Chooi Y.-H."/>
        </authorList>
    </citation>
    <scope>NUCLEOTIDE SEQUENCE</scope>
    <source>
        <strain evidence="2">MST-FP2251</strain>
    </source>
</reference>
<dbReference type="InterPro" id="IPR053137">
    <property type="entry name" value="NLR-like"/>
</dbReference>
<dbReference type="Pfam" id="PF13424">
    <property type="entry name" value="TPR_12"/>
    <property type="match status" value="2"/>
</dbReference>
<accession>A0AAD4GW97</accession>
<dbReference type="SUPFAM" id="SSF48452">
    <property type="entry name" value="TPR-like"/>
    <property type="match status" value="2"/>
</dbReference>
<dbReference type="PANTHER" id="PTHR46082">
    <property type="entry name" value="ATP/GTP-BINDING PROTEIN-RELATED"/>
    <property type="match status" value="1"/>
</dbReference>
<dbReference type="Pfam" id="PF13374">
    <property type="entry name" value="TPR_10"/>
    <property type="match status" value="2"/>
</dbReference>
<feature type="region of interest" description="Disordered" evidence="1">
    <location>
        <begin position="262"/>
        <end position="289"/>
    </location>
</feature>
<sequence>MDLERQITIYETARACERGFDRLSILGDETYPSTEVKELRGRFGLWIAYLGVFASPKASLDVRLTMHPDLKDIVLELLDMVSRNIAAITDVIFSSIDKSRISDGEINPFRGHRELKSVGEAIDRLLIFAVRIRRGSRPMHHAINSGEQVAKSLCCLIVERRHRHAKRSLCDQIGASIYTRGISLQYLQRHNQKLAHRRHDDGSVGDEDMEAGVGSGQGDSEGKFKIPDSQSTKHNIPVPETSPSAISPSAVVRLKNLKTKPSRSLISKESAIRDSQDDPFQYPPKPQRQYTSKYTPCTLCSEPLETSMLTDARWRDHVDRDLEPYICISEECVDPLRFFHRKQDWMEHMASRHTKSWTQRVHTEMWYCVMLHDVPVEFDNMTKLLGHLQSDHAAQLTKSQIQGRARRNRAITPREPFVCPLCDAEPYDVKFAAAGSRSELFANHIGRHLKSLAFLSLSYVPDYFQDSYTVEISDDPYNLSDTSRSDGGKMYDGRSLIEIAHSTIPSFDDIPETIIDKDGTRRINEQVFSGAPTPLLQPEDWAYMPSQGLVTDFDVLRTGMKSDQDRLINHDRVGDNIDLGSKFRSQAPWNNIINTTLQELELHTRVLGPEHPDTIMTMANLAYTYWNQGLFQDAESLQRRELQLSSKILGPEHPYTLTSINNLACILWGRGRWQEAEIQLKQVVQLRQEKLGSTSPSTLTSMSNLASVRRSMGDWEKAGDQERHVFTWRAISPMHTSTLASRMSVAHALWNLGKWEAAEKIEKKVLHAQESLLCLNHPDTLITLNNLACTYQSQKRWEEAEILNERVTEASRAILGPDHHFTLTSMGNLALTYRNRGKLQEARKLEEDVLATQEKMLGLEHPDTLLTRWNLSHTLKRQRRLGDALNMLKDCIDSMIRQFGSNHPHTQAATKHLEKWTGLYESINHSSGSGHKRKRYVGSSPITAIKPFEFINT</sequence>
<evidence type="ECO:0000313" key="3">
    <source>
        <dbReference type="Proteomes" id="UP001194746"/>
    </source>
</evidence>
<dbReference type="Proteomes" id="UP001194746">
    <property type="component" value="Unassembled WGS sequence"/>
</dbReference>
<gene>
    <name evidence="2" type="ORF">FE257_003926</name>
</gene>
<feature type="region of interest" description="Disordered" evidence="1">
    <location>
        <begin position="193"/>
        <end position="245"/>
    </location>
</feature>
<dbReference type="InterPro" id="IPR011990">
    <property type="entry name" value="TPR-like_helical_dom_sf"/>
</dbReference>
<organism evidence="2 3">
    <name type="scientific">Aspergillus nanangensis</name>
    <dbReference type="NCBI Taxonomy" id="2582783"/>
    <lineage>
        <taxon>Eukaryota</taxon>
        <taxon>Fungi</taxon>
        <taxon>Dikarya</taxon>
        <taxon>Ascomycota</taxon>
        <taxon>Pezizomycotina</taxon>
        <taxon>Eurotiomycetes</taxon>
        <taxon>Eurotiomycetidae</taxon>
        <taxon>Eurotiales</taxon>
        <taxon>Aspergillaceae</taxon>
        <taxon>Aspergillus</taxon>
        <taxon>Aspergillus subgen. Circumdati</taxon>
    </lineage>
</organism>
<evidence type="ECO:0000313" key="2">
    <source>
        <dbReference type="EMBL" id="KAF9891460.1"/>
    </source>
</evidence>
<dbReference type="EMBL" id="VCAU01000018">
    <property type="protein sequence ID" value="KAF9891460.1"/>
    <property type="molecule type" value="Genomic_DNA"/>
</dbReference>
<protein>
    <submittedName>
        <fullName evidence="2">Uncharacterized protein</fullName>
    </submittedName>
</protein>
<comment type="caution">
    <text evidence="2">The sequence shown here is derived from an EMBL/GenBank/DDBJ whole genome shotgun (WGS) entry which is preliminary data.</text>
</comment>
<evidence type="ECO:0000256" key="1">
    <source>
        <dbReference type="SAM" id="MobiDB-lite"/>
    </source>
</evidence>